<gene>
    <name evidence="1" type="ORF">Q5H92_00720</name>
</gene>
<comment type="caution">
    <text evidence="1">The sequence shown here is derived from an EMBL/GenBank/DDBJ whole genome shotgun (WGS) entry which is preliminary data.</text>
</comment>
<dbReference type="Proteomes" id="UP001167796">
    <property type="component" value="Unassembled WGS sequence"/>
</dbReference>
<proteinExistence type="predicted"/>
<evidence type="ECO:0000313" key="2">
    <source>
        <dbReference type="Proteomes" id="UP001167796"/>
    </source>
</evidence>
<dbReference type="RefSeq" id="WP_305009534.1">
    <property type="nucleotide sequence ID" value="NZ_JAUQSX010000001.1"/>
</dbReference>
<accession>A0ABT9A4U2</accession>
<evidence type="ECO:0000313" key="1">
    <source>
        <dbReference type="EMBL" id="MDO7844861.1"/>
    </source>
</evidence>
<sequence length="153" mass="17180">MKGPVFIVILAWGLLLLLSACQRPDDAVVTIRNLQYHRTPAQLAQGQLTPTLRDADYQLASDMAMLSAIVYSGVKTTTHRPDYRQDTAKYAVERYELARRGWRPFSFTYPLAAAPGQKMLGGMVYDVWVQARPGARPLAVLVFRGTNYLEFAD</sequence>
<dbReference type="PROSITE" id="PS51257">
    <property type="entry name" value="PROKAR_LIPOPROTEIN"/>
    <property type="match status" value="1"/>
</dbReference>
<keyword evidence="2" id="KW-1185">Reference proteome</keyword>
<protein>
    <submittedName>
        <fullName evidence="1">Uncharacterized protein</fullName>
    </submittedName>
</protein>
<name>A0ABT9A4U2_9BACT</name>
<organism evidence="1 2">
    <name type="scientific">Hymenobacter mellowenesis</name>
    <dbReference type="NCBI Taxonomy" id="3063995"/>
    <lineage>
        <taxon>Bacteria</taxon>
        <taxon>Pseudomonadati</taxon>
        <taxon>Bacteroidota</taxon>
        <taxon>Cytophagia</taxon>
        <taxon>Cytophagales</taxon>
        <taxon>Hymenobacteraceae</taxon>
        <taxon>Hymenobacter</taxon>
    </lineage>
</organism>
<dbReference type="EMBL" id="JAUQSX010000001">
    <property type="protein sequence ID" value="MDO7844861.1"/>
    <property type="molecule type" value="Genomic_DNA"/>
</dbReference>
<reference evidence="1" key="1">
    <citation type="submission" date="2023-07" db="EMBL/GenBank/DDBJ databases">
        <authorList>
            <person name="Kim M.K."/>
        </authorList>
    </citation>
    <scope>NUCLEOTIDE SEQUENCE</scope>
    <source>
        <strain evidence="1">M29</strain>
    </source>
</reference>